<evidence type="ECO:0000256" key="9">
    <source>
        <dbReference type="ARBA" id="ARBA00022842"/>
    </source>
</evidence>
<dbReference type="GO" id="GO:0004743">
    <property type="term" value="F:pyruvate kinase activity"/>
    <property type="evidence" value="ECO:0007669"/>
    <property type="project" value="UniProtKB-EC"/>
</dbReference>
<dbReference type="GO" id="GO:0005524">
    <property type="term" value="F:ATP binding"/>
    <property type="evidence" value="ECO:0007669"/>
    <property type="project" value="UniProtKB-KW"/>
</dbReference>
<feature type="domain" description="Pyruvate kinase barrel" evidence="12">
    <location>
        <begin position="87"/>
        <end position="242"/>
    </location>
</feature>
<dbReference type="FunFam" id="3.20.20.60:FF:000001">
    <property type="entry name" value="Pyruvate kinase"/>
    <property type="match status" value="1"/>
</dbReference>
<dbReference type="GO" id="GO:0000287">
    <property type="term" value="F:magnesium ion binding"/>
    <property type="evidence" value="ECO:0007669"/>
    <property type="project" value="InterPro"/>
</dbReference>
<dbReference type="GO" id="GO:0016301">
    <property type="term" value="F:kinase activity"/>
    <property type="evidence" value="ECO:0007669"/>
    <property type="project" value="UniProtKB-KW"/>
</dbReference>
<dbReference type="Pfam" id="PF00224">
    <property type="entry name" value="PK"/>
    <property type="match status" value="2"/>
</dbReference>
<evidence type="ECO:0000256" key="7">
    <source>
        <dbReference type="ARBA" id="ARBA00022777"/>
    </source>
</evidence>
<evidence type="ECO:0000256" key="5">
    <source>
        <dbReference type="ARBA" id="ARBA00022723"/>
    </source>
</evidence>
<keyword evidence="8" id="KW-0067">ATP-binding</keyword>
<evidence type="ECO:0000313" key="13">
    <source>
        <dbReference type="EMBL" id="OHA90359.1"/>
    </source>
</evidence>
<dbReference type="UniPathway" id="UPA00109">
    <property type="reaction ID" value="UER00188"/>
</dbReference>
<dbReference type="InterPro" id="IPR015793">
    <property type="entry name" value="Pyrv_Knase_brl"/>
</dbReference>
<evidence type="ECO:0000256" key="2">
    <source>
        <dbReference type="ARBA" id="ARBA00008663"/>
    </source>
</evidence>
<evidence type="ECO:0000256" key="6">
    <source>
        <dbReference type="ARBA" id="ARBA00022741"/>
    </source>
</evidence>
<evidence type="ECO:0000256" key="11">
    <source>
        <dbReference type="ARBA" id="ARBA00023317"/>
    </source>
</evidence>
<reference evidence="13 14" key="1">
    <citation type="journal article" date="2016" name="Nat. Commun.">
        <title>Thousands of microbial genomes shed light on interconnected biogeochemical processes in an aquifer system.</title>
        <authorList>
            <person name="Anantharaman K."/>
            <person name="Brown C.T."/>
            <person name="Hug L.A."/>
            <person name="Sharon I."/>
            <person name="Castelle C.J."/>
            <person name="Probst A.J."/>
            <person name="Thomas B.C."/>
            <person name="Singh A."/>
            <person name="Wilkins M.J."/>
            <person name="Karaoz U."/>
            <person name="Brodie E.L."/>
            <person name="Williams K.H."/>
            <person name="Hubbard S.S."/>
            <person name="Banfield J.F."/>
        </authorList>
    </citation>
    <scope>NUCLEOTIDE SEQUENCE [LARGE SCALE GENOMIC DNA]</scope>
</reference>
<comment type="similarity">
    <text evidence="2">Belongs to the pyruvate kinase family.</text>
</comment>
<dbReference type="GO" id="GO:0030955">
    <property type="term" value="F:potassium ion binding"/>
    <property type="evidence" value="ECO:0007669"/>
    <property type="project" value="InterPro"/>
</dbReference>
<evidence type="ECO:0000259" key="12">
    <source>
        <dbReference type="Pfam" id="PF00224"/>
    </source>
</evidence>
<evidence type="ECO:0000256" key="4">
    <source>
        <dbReference type="ARBA" id="ARBA00022679"/>
    </source>
</evidence>
<organism evidence="13 14">
    <name type="scientific">Candidatus Zambryskibacteria bacterium RIFCSPHIGHO2_01_FULL_46_25</name>
    <dbReference type="NCBI Taxonomy" id="1802738"/>
    <lineage>
        <taxon>Bacteria</taxon>
        <taxon>Candidatus Zambryskiibacteriota</taxon>
    </lineage>
</organism>
<keyword evidence="10" id="KW-0324">Glycolysis</keyword>
<evidence type="ECO:0000256" key="3">
    <source>
        <dbReference type="ARBA" id="ARBA00012142"/>
    </source>
</evidence>
<proteinExistence type="inferred from homology"/>
<keyword evidence="5" id="KW-0479">Metal-binding</keyword>
<comment type="caution">
    <text evidence="13">The sequence shown here is derived from an EMBL/GenBank/DDBJ whole genome shotgun (WGS) entry which is preliminary data.</text>
</comment>
<accession>A0A1G2T0K0</accession>
<comment type="pathway">
    <text evidence="1">Carbohydrate degradation; glycolysis; pyruvate from D-glyceraldehyde 3-phosphate: step 5/5.</text>
</comment>
<protein>
    <recommendedName>
        <fullName evidence="3">pyruvate kinase</fullName>
        <ecNumber evidence="3">2.7.1.40</ecNumber>
    </recommendedName>
</protein>
<dbReference type="Gene3D" id="3.20.20.60">
    <property type="entry name" value="Phosphoenolpyruvate-binding domains"/>
    <property type="match status" value="2"/>
</dbReference>
<keyword evidence="4" id="KW-0808">Transferase</keyword>
<feature type="domain" description="Pyruvate kinase barrel" evidence="12">
    <location>
        <begin position="4"/>
        <end position="71"/>
    </location>
</feature>
<dbReference type="Proteomes" id="UP000178107">
    <property type="component" value="Unassembled WGS sequence"/>
</dbReference>
<keyword evidence="9" id="KW-0460">Magnesium</keyword>
<name>A0A1G2T0K0_9BACT</name>
<keyword evidence="6" id="KW-0547">Nucleotide-binding</keyword>
<dbReference type="PANTHER" id="PTHR11817">
    <property type="entry name" value="PYRUVATE KINASE"/>
    <property type="match status" value="1"/>
</dbReference>
<dbReference type="SUPFAM" id="SSF51621">
    <property type="entry name" value="Phosphoenolpyruvate/pyruvate domain"/>
    <property type="match status" value="1"/>
</dbReference>
<keyword evidence="7" id="KW-0418">Kinase</keyword>
<evidence type="ECO:0000256" key="1">
    <source>
        <dbReference type="ARBA" id="ARBA00004997"/>
    </source>
</evidence>
<evidence type="ECO:0000256" key="10">
    <source>
        <dbReference type="ARBA" id="ARBA00023152"/>
    </source>
</evidence>
<evidence type="ECO:0000256" key="8">
    <source>
        <dbReference type="ARBA" id="ARBA00022840"/>
    </source>
</evidence>
<dbReference type="EMBL" id="MHVH01000005">
    <property type="protein sequence ID" value="OHA90359.1"/>
    <property type="molecule type" value="Genomic_DNA"/>
</dbReference>
<gene>
    <name evidence="13" type="ORF">A2838_02035</name>
</gene>
<dbReference type="InterPro" id="IPR001697">
    <property type="entry name" value="Pyr_Knase"/>
</dbReference>
<dbReference type="AlphaFoldDB" id="A0A1G2T0K0"/>
<evidence type="ECO:0000313" key="14">
    <source>
        <dbReference type="Proteomes" id="UP000178107"/>
    </source>
</evidence>
<dbReference type="InterPro" id="IPR040442">
    <property type="entry name" value="Pyrv_kinase-like_dom_sf"/>
</dbReference>
<sequence length="265" mass="29273">MISKAQIIVTIGPASEKEYVLEAMLEHGMDVVRFNFAWSDFGRRESQLETIRRLERKHGKKIPIIQDLPGSRKAAGGGHSYEPGRSGVTEQDRKSLVFGAEKDIDWVALSFVASAEDVEAYRREISNCRGKQKIIAKIERKEALENLYGIINSSDAIMIARGDLGHEVSLEKIPFIQADIISKCKAAGKPVITATEMFLSMVRNDRPSRAEVTDVANAILQGSDAVMLSEETSVGEHPVEAVTAMEKVILEAERHLAGKLAFRPL</sequence>
<keyword evidence="11" id="KW-0670">Pyruvate</keyword>
<dbReference type="InterPro" id="IPR015813">
    <property type="entry name" value="Pyrv/PenolPyrv_kinase-like_dom"/>
</dbReference>
<dbReference type="EC" id="2.7.1.40" evidence="3"/>